<sequence>MRTRSFDRSRAITGAVAVMAAFALAFGPSPLDAQTGTLTGTITAASTGQPVNGVQVTVEGTNYGSLTNTAGRFVVIGVPAGTYTIQALSVGYRTETTEASITSGGTATADFSMTVAAVNLDELVVTGTAGAVERRKVGTAIASLDVSAIAEAQPIESFSQILEGRIPGVRSVGTVGGVGASRVLKVRGTDSFSLGQRPMIYIDGVRVDSQGSEWVYAAGGSTTCCAFSGGAGEDRLSDLNPEEIDRVEVLKGPAASTLYGSEASGGVIQIFTKRGRSNSPANFTLSSSVGYNRHRENFPTHLRSNFSGPDGTVAWDPNETLIENGLINTYDLTVDGGGEEVTYFVSGGFSYEEGSIKPNDQKRGNMRVNLNWTASENMTIGVTSGYVRNRIWSLQSGNNWLGIYTNALLTNPLNATKDEPYGGGLDVTVADGQAIETYSDTDRWTGSINLNWTPLPNFTHKATVGLDALNDQKSRTLPFGRHYTYIGKNGERNIGYRNTRVFTGDYLATLDYRLGDLLSFFGDIGGSLAFGGQGYWNVQSYSMATGKDFAGEGVTTVGGAARSFGGESFSEDINLGAFVQNRFDLTNDLFVTAAVRIDGNSAFGVNYGFQVYPKADVAYNLPVSSVPVVSSAKLRAAIGMAGKAPGAFASFQTYSPNTVLQDLAGVRPSNPGNDMLEPENKVEQEIGLDLGLFNDRIGIISTYYNAQTKNALLGIALPPSEGFSSSQQRNVGEIQNQGFEFQFNATALDVGFLRWQTGFNYEWNENKILDLGETAYADSIPVYAANMENGACNSAATCDVVASWIHINRLGGFREGYPIGAIFRRGVIGWDPTTLGHVRTTYNPYWGQSYPGQMASFFNDIAIGNSLRLAFQVRGEWGASMVNSDRGYGVRQLAYDEYLQHLAPGGATTAQSDSTLNYHRLGYPVDSRDNIRLQEVTLSWQLPDALLGGLGLSRTSISLSGYNLHWWDDCNCPDPNQQYRGGHDFSTSPFLGAPQPRRFLLAVRTRF</sequence>
<keyword evidence="7" id="KW-0675">Receptor</keyword>
<dbReference type="SUPFAM" id="SSF49452">
    <property type="entry name" value="Starch-binding domain-like"/>
    <property type="match status" value="1"/>
</dbReference>
<evidence type="ECO:0000256" key="8">
    <source>
        <dbReference type="ARBA" id="ARBA00023237"/>
    </source>
</evidence>
<evidence type="ECO:0000256" key="2">
    <source>
        <dbReference type="ARBA" id="ARBA00022448"/>
    </source>
</evidence>
<keyword evidence="2" id="KW-0813">Transport</keyword>
<dbReference type="Pfam" id="PF07715">
    <property type="entry name" value="Plug"/>
    <property type="match status" value="1"/>
</dbReference>
<gene>
    <name evidence="11" type="ORF">METZ01_LOCUS16074</name>
</gene>
<evidence type="ECO:0000256" key="7">
    <source>
        <dbReference type="ARBA" id="ARBA00023170"/>
    </source>
</evidence>
<dbReference type="InterPro" id="IPR013784">
    <property type="entry name" value="Carb-bd-like_fold"/>
</dbReference>
<feature type="domain" description="TonB-dependent receptor plug" evidence="10">
    <location>
        <begin position="136"/>
        <end position="267"/>
    </location>
</feature>
<keyword evidence="3" id="KW-0812">Transmembrane</keyword>
<dbReference type="InterPro" id="IPR012910">
    <property type="entry name" value="Plug_dom"/>
</dbReference>
<evidence type="ECO:0000256" key="4">
    <source>
        <dbReference type="ARBA" id="ARBA00022729"/>
    </source>
</evidence>
<evidence type="ECO:0000259" key="10">
    <source>
        <dbReference type="Pfam" id="PF07715"/>
    </source>
</evidence>
<dbReference type="PANTHER" id="PTHR30069">
    <property type="entry name" value="TONB-DEPENDENT OUTER MEMBRANE RECEPTOR"/>
    <property type="match status" value="1"/>
</dbReference>
<evidence type="ECO:0000256" key="6">
    <source>
        <dbReference type="ARBA" id="ARBA00023136"/>
    </source>
</evidence>
<reference evidence="11" key="1">
    <citation type="submission" date="2018-05" db="EMBL/GenBank/DDBJ databases">
        <authorList>
            <person name="Lanie J.A."/>
            <person name="Ng W.-L."/>
            <person name="Kazmierczak K.M."/>
            <person name="Andrzejewski T.M."/>
            <person name="Davidsen T.M."/>
            <person name="Wayne K.J."/>
            <person name="Tettelin H."/>
            <person name="Glass J.I."/>
            <person name="Rusch D."/>
            <person name="Podicherti R."/>
            <person name="Tsui H.-C.T."/>
            <person name="Winkler M.E."/>
        </authorList>
    </citation>
    <scope>NUCLEOTIDE SEQUENCE</scope>
</reference>
<dbReference type="AlphaFoldDB" id="A0A381P8I5"/>
<keyword evidence="8" id="KW-0998">Cell outer membrane</keyword>
<evidence type="ECO:0000313" key="11">
    <source>
        <dbReference type="EMBL" id="SUZ63220.1"/>
    </source>
</evidence>
<dbReference type="EMBL" id="UINC01000911">
    <property type="protein sequence ID" value="SUZ63220.1"/>
    <property type="molecule type" value="Genomic_DNA"/>
</dbReference>
<keyword evidence="5" id="KW-0798">TonB box</keyword>
<dbReference type="Gene3D" id="2.40.170.20">
    <property type="entry name" value="TonB-dependent receptor, beta-barrel domain"/>
    <property type="match status" value="1"/>
</dbReference>
<dbReference type="Gene3D" id="2.170.130.10">
    <property type="entry name" value="TonB-dependent receptor, plug domain"/>
    <property type="match status" value="1"/>
</dbReference>
<dbReference type="GO" id="GO:0009279">
    <property type="term" value="C:cell outer membrane"/>
    <property type="evidence" value="ECO:0007669"/>
    <property type="project" value="UniProtKB-SubCell"/>
</dbReference>
<proteinExistence type="predicted"/>
<dbReference type="Pfam" id="PF00593">
    <property type="entry name" value="TonB_dep_Rec_b-barrel"/>
    <property type="match status" value="1"/>
</dbReference>
<comment type="subcellular location">
    <subcellularLocation>
        <location evidence="1">Cell outer membrane</location>
        <topology evidence="1">Multi-pass membrane protein</topology>
    </subcellularLocation>
</comment>
<dbReference type="PANTHER" id="PTHR30069:SF29">
    <property type="entry name" value="HEMOGLOBIN AND HEMOGLOBIN-HAPTOGLOBIN-BINDING PROTEIN 1-RELATED"/>
    <property type="match status" value="1"/>
</dbReference>
<dbReference type="InterPro" id="IPR036942">
    <property type="entry name" value="Beta-barrel_TonB_sf"/>
</dbReference>
<dbReference type="GO" id="GO:0030246">
    <property type="term" value="F:carbohydrate binding"/>
    <property type="evidence" value="ECO:0007669"/>
    <property type="project" value="InterPro"/>
</dbReference>
<dbReference type="PROSITE" id="PS52016">
    <property type="entry name" value="TONB_DEPENDENT_REC_3"/>
    <property type="match status" value="1"/>
</dbReference>
<name>A0A381P8I5_9ZZZZ</name>
<protein>
    <recommendedName>
        <fullName evidence="12">TonB-dependent receptor plug domain-containing protein</fullName>
    </recommendedName>
</protein>
<organism evidence="11">
    <name type="scientific">marine metagenome</name>
    <dbReference type="NCBI Taxonomy" id="408172"/>
    <lineage>
        <taxon>unclassified sequences</taxon>
        <taxon>metagenomes</taxon>
        <taxon>ecological metagenomes</taxon>
    </lineage>
</organism>
<evidence type="ECO:0008006" key="12">
    <source>
        <dbReference type="Google" id="ProtNLM"/>
    </source>
</evidence>
<evidence type="ECO:0000256" key="3">
    <source>
        <dbReference type="ARBA" id="ARBA00022692"/>
    </source>
</evidence>
<keyword evidence="4" id="KW-0732">Signal</keyword>
<evidence type="ECO:0000256" key="1">
    <source>
        <dbReference type="ARBA" id="ARBA00004571"/>
    </source>
</evidence>
<dbReference type="SUPFAM" id="SSF56935">
    <property type="entry name" value="Porins"/>
    <property type="match status" value="1"/>
</dbReference>
<dbReference type="GO" id="GO:0015344">
    <property type="term" value="F:siderophore uptake transmembrane transporter activity"/>
    <property type="evidence" value="ECO:0007669"/>
    <property type="project" value="TreeGrafter"/>
</dbReference>
<dbReference type="Pfam" id="PF13715">
    <property type="entry name" value="CarbopepD_reg_2"/>
    <property type="match status" value="1"/>
</dbReference>
<dbReference type="InterPro" id="IPR039426">
    <property type="entry name" value="TonB-dep_rcpt-like"/>
</dbReference>
<dbReference type="Gene3D" id="2.60.40.1120">
    <property type="entry name" value="Carboxypeptidase-like, regulatory domain"/>
    <property type="match status" value="1"/>
</dbReference>
<accession>A0A381P8I5</accession>
<evidence type="ECO:0000256" key="5">
    <source>
        <dbReference type="ARBA" id="ARBA00023077"/>
    </source>
</evidence>
<feature type="domain" description="TonB-dependent receptor-like beta-barrel" evidence="9">
    <location>
        <begin position="409"/>
        <end position="767"/>
    </location>
</feature>
<keyword evidence="6" id="KW-0472">Membrane</keyword>
<dbReference type="GO" id="GO:0044718">
    <property type="term" value="P:siderophore transmembrane transport"/>
    <property type="evidence" value="ECO:0007669"/>
    <property type="project" value="TreeGrafter"/>
</dbReference>
<dbReference type="InterPro" id="IPR000531">
    <property type="entry name" value="Beta-barrel_TonB"/>
</dbReference>
<dbReference type="InterPro" id="IPR037066">
    <property type="entry name" value="Plug_dom_sf"/>
</dbReference>
<evidence type="ECO:0000259" key="9">
    <source>
        <dbReference type="Pfam" id="PF00593"/>
    </source>
</evidence>